<sequence>MAHRTSRVVGVLFSVIAATLVATATPALAHNSLKSSDPKADSVLDAAPAAVTLTFTEELTPGETTLTVTGPDGAVASGDAGVAGATVSVPFRPTVPGAYKVAYRVTGHDGDATSNSLTFTLSAAAVPTTTTAAPNTTTSAVAPTTTAPRGESDVVDSDTQWWPVAAGVLALVALGVLLAVRRKRAD</sequence>
<proteinExistence type="predicted"/>
<comment type="caution">
    <text evidence="6">The sequence shown here is derived from an EMBL/GenBank/DDBJ whole genome shotgun (WGS) entry which is preliminary data.</text>
</comment>
<dbReference type="NCBIfam" id="TIGR01167">
    <property type="entry name" value="LPXTG_anchor"/>
    <property type="match status" value="1"/>
</dbReference>
<evidence type="ECO:0000259" key="5">
    <source>
        <dbReference type="Pfam" id="PF04234"/>
    </source>
</evidence>
<feature type="transmembrane region" description="Helical" evidence="3">
    <location>
        <begin position="161"/>
        <end position="180"/>
    </location>
</feature>
<evidence type="ECO:0000313" key="7">
    <source>
        <dbReference type="Proteomes" id="UP000734823"/>
    </source>
</evidence>
<keyword evidence="3" id="KW-0472">Membrane</keyword>
<keyword evidence="1 4" id="KW-0732">Signal</keyword>
<keyword evidence="7" id="KW-1185">Reference proteome</keyword>
<dbReference type="Proteomes" id="UP000734823">
    <property type="component" value="Unassembled WGS sequence"/>
</dbReference>
<reference evidence="6 7" key="1">
    <citation type="submission" date="2020-06" db="EMBL/GenBank/DDBJ databases">
        <title>Actinokineospora xiongansis sp. nov., isolated from soil of Baiyangdian.</title>
        <authorList>
            <person name="Zhang X."/>
        </authorList>
    </citation>
    <scope>NUCLEOTIDE SEQUENCE [LARGE SCALE GENOMIC DNA]</scope>
    <source>
        <strain evidence="6 7">HBU206404</strain>
    </source>
</reference>
<dbReference type="InterPro" id="IPR007348">
    <property type="entry name" value="CopC_dom"/>
</dbReference>
<name>A0ABR7LBV4_9PSEU</name>
<evidence type="ECO:0000256" key="1">
    <source>
        <dbReference type="ARBA" id="ARBA00022729"/>
    </source>
</evidence>
<dbReference type="InterPro" id="IPR014756">
    <property type="entry name" value="Ig_E-set"/>
</dbReference>
<accession>A0ABR7LBV4</accession>
<dbReference type="EMBL" id="JABVED010000013">
    <property type="protein sequence ID" value="MBC6449839.1"/>
    <property type="molecule type" value="Genomic_DNA"/>
</dbReference>
<evidence type="ECO:0000313" key="6">
    <source>
        <dbReference type="EMBL" id="MBC6449839.1"/>
    </source>
</evidence>
<keyword evidence="2" id="KW-0186">Copper</keyword>
<evidence type="ECO:0000256" key="4">
    <source>
        <dbReference type="SAM" id="SignalP"/>
    </source>
</evidence>
<evidence type="ECO:0000256" key="3">
    <source>
        <dbReference type="SAM" id="Phobius"/>
    </source>
</evidence>
<gene>
    <name evidence="6" type="ORF">GPZ80_22010</name>
</gene>
<dbReference type="Pfam" id="PF04234">
    <property type="entry name" value="CopC"/>
    <property type="match status" value="1"/>
</dbReference>
<dbReference type="RefSeq" id="WP_187222893.1">
    <property type="nucleotide sequence ID" value="NZ_JABVED010000013.1"/>
</dbReference>
<dbReference type="Gene3D" id="2.60.40.1220">
    <property type="match status" value="1"/>
</dbReference>
<feature type="chain" id="PRO_5046814650" evidence="4">
    <location>
        <begin position="30"/>
        <end position="186"/>
    </location>
</feature>
<dbReference type="InterPro" id="IPR014755">
    <property type="entry name" value="Cu-Rt/internalin_Ig-like"/>
</dbReference>
<organism evidence="6 7">
    <name type="scientific">Actinokineospora xionganensis</name>
    <dbReference type="NCBI Taxonomy" id="2684470"/>
    <lineage>
        <taxon>Bacteria</taxon>
        <taxon>Bacillati</taxon>
        <taxon>Actinomycetota</taxon>
        <taxon>Actinomycetes</taxon>
        <taxon>Pseudonocardiales</taxon>
        <taxon>Pseudonocardiaceae</taxon>
        <taxon>Actinokineospora</taxon>
    </lineage>
</organism>
<dbReference type="SUPFAM" id="SSF81296">
    <property type="entry name" value="E set domains"/>
    <property type="match status" value="1"/>
</dbReference>
<keyword evidence="3" id="KW-1133">Transmembrane helix</keyword>
<feature type="domain" description="CopC" evidence="5">
    <location>
        <begin position="30"/>
        <end position="121"/>
    </location>
</feature>
<evidence type="ECO:0000256" key="2">
    <source>
        <dbReference type="ARBA" id="ARBA00023008"/>
    </source>
</evidence>
<feature type="signal peptide" evidence="4">
    <location>
        <begin position="1"/>
        <end position="29"/>
    </location>
</feature>
<protein>
    <submittedName>
        <fullName evidence="6">Copper resistance protein CopC</fullName>
    </submittedName>
</protein>
<keyword evidence="3" id="KW-0812">Transmembrane</keyword>